<dbReference type="AlphaFoldDB" id="A0A369KWT6"/>
<evidence type="ECO:0000313" key="2">
    <source>
        <dbReference type="EMBL" id="RDB37175.1"/>
    </source>
</evidence>
<keyword evidence="3" id="KW-1185">Reference proteome</keyword>
<organism evidence="2 3">
    <name type="scientific">Spirobacillus cienkowskii</name>
    <dbReference type="NCBI Taxonomy" id="495820"/>
    <lineage>
        <taxon>Bacteria</taxon>
        <taxon>Pseudomonadati</taxon>
        <taxon>Bdellovibrionota</taxon>
        <taxon>Oligoflexia</taxon>
        <taxon>Silvanigrellales</taxon>
        <taxon>Spirobacillus</taxon>
    </lineage>
</organism>
<keyword evidence="1" id="KW-1133">Transmembrane helix</keyword>
<gene>
    <name evidence="2" type="ORF">DCC88_01415</name>
</gene>
<evidence type="ECO:0000256" key="1">
    <source>
        <dbReference type="SAM" id="Phobius"/>
    </source>
</evidence>
<comment type="caution">
    <text evidence="2">The sequence shown here is derived from an EMBL/GenBank/DDBJ whole genome shotgun (WGS) entry which is preliminary data.</text>
</comment>
<keyword evidence="1" id="KW-0472">Membrane</keyword>
<reference evidence="2" key="1">
    <citation type="submission" date="2018-04" db="EMBL/GenBank/DDBJ databases">
        <title>Draft genome sequence of the Candidatus Spirobacillus cienkowskii, a pathogen of freshwater Daphnia species, reconstructed from hemolymph metagenomic reads.</title>
        <authorList>
            <person name="Bresciani L."/>
            <person name="Lemos L.N."/>
            <person name="Wale N."/>
            <person name="Lin J.Y."/>
            <person name="Fernandes G.R."/>
            <person name="Duffy M.A."/>
            <person name="Rodrigues J.M."/>
        </authorList>
    </citation>
    <scope>NUCLEOTIDE SEQUENCE [LARGE SCALE GENOMIC DNA]</scope>
    <source>
        <strain evidence="2">Binning01</strain>
    </source>
</reference>
<feature type="transmembrane region" description="Helical" evidence="1">
    <location>
        <begin position="6"/>
        <end position="25"/>
    </location>
</feature>
<sequence length="237" mass="27432">MSSRLFSILTSFIAIMFFYNFKIFAEESKKLDEKKIVEDQVRELIVEDTFTQGGVNYTLYQGIVARVEKTENSNQSGFSNRNKKLKFYNSENIYSYTNKILLDKGMFKIYHKQTDLNRITEPNSDNNDFLANPPTRNIKNSEYKTAFNNSSRKFGVLTGNIVIKISPDKTLPPLDSSYKLVREYQNMGLYLINIPKNVKLGKALEDLRDKIQKHDQISADFSSSVNVEVLENFKSQR</sequence>
<name>A0A369KWT6_9BACT</name>
<evidence type="ECO:0000313" key="3">
    <source>
        <dbReference type="Proteomes" id="UP000253934"/>
    </source>
</evidence>
<accession>A0A369KWT6</accession>
<keyword evidence="1" id="KW-0812">Transmembrane</keyword>
<dbReference type="EMBL" id="QOVW01000006">
    <property type="protein sequence ID" value="RDB37175.1"/>
    <property type="molecule type" value="Genomic_DNA"/>
</dbReference>
<proteinExistence type="predicted"/>
<dbReference type="Proteomes" id="UP000253934">
    <property type="component" value="Unassembled WGS sequence"/>
</dbReference>
<protein>
    <submittedName>
        <fullName evidence="2">Uncharacterized protein</fullName>
    </submittedName>
</protein>